<dbReference type="GO" id="GO:0003964">
    <property type="term" value="F:RNA-directed DNA polymerase activity"/>
    <property type="evidence" value="ECO:0007669"/>
    <property type="project" value="UniProtKB-KW"/>
</dbReference>
<feature type="domain" description="Reverse transcriptase RNase H-like" evidence="8">
    <location>
        <begin position="103"/>
        <end position="177"/>
    </location>
</feature>
<keyword evidence="10" id="KW-1185">Reference proteome</keyword>
<gene>
    <name evidence="9" type="ORF">M9458_023714</name>
</gene>
<keyword evidence="6" id="KW-0695">RNA-directed DNA polymerase</keyword>
<keyword evidence="1" id="KW-0808">Transferase</keyword>
<evidence type="ECO:0000256" key="6">
    <source>
        <dbReference type="ARBA" id="ARBA00022918"/>
    </source>
</evidence>
<dbReference type="Proteomes" id="UP001529510">
    <property type="component" value="Unassembled WGS sequence"/>
</dbReference>
<dbReference type="InterPro" id="IPR043502">
    <property type="entry name" value="DNA/RNA_pol_sf"/>
</dbReference>
<evidence type="ECO:0000256" key="4">
    <source>
        <dbReference type="ARBA" id="ARBA00022759"/>
    </source>
</evidence>
<proteinExistence type="predicted"/>
<feature type="compositionally biased region" description="Polar residues" evidence="7">
    <location>
        <begin position="19"/>
        <end position="38"/>
    </location>
</feature>
<reference evidence="9 10" key="1">
    <citation type="submission" date="2024-05" db="EMBL/GenBank/DDBJ databases">
        <title>Genome sequencing and assembly of Indian major carp, Cirrhinus mrigala (Hamilton, 1822).</title>
        <authorList>
            <person name="Mohindra V."/>
            <person name="Chowdhury L.M."/>
            <person name="Lal K."/>
            <person name="Jena J.K."/>
        </authorList>
    </citation>
    <scope>NUCLEOTIDE SEQUENCE [LARGE SCALE GENOMIC DNA]</scope>
    <source>
        <strain evidence="9">CM1030</strain>
        <tissue evidence="9">Blood</tissue>
    </source>
</reference>
<evidence type="ECO:0000256" key="7">
    <source>
        <dbReference type="SAM" id="MobiDB-lite"/>
    </source>
</evidence>
<evidence type="ECO:0000256" key="1">
    <source>
        <dbReference type="ARBA" id="ARBA00022679"/>
    </source>
</evidence>
<dbReference type="CDD" id="cd09275">
    <property type="entry name" value="RNase_HI_RT_DIRS1"/>
    <property type="match status" value="1"/>
</dbReference>
<name>A0ABD0Q6M4_CIRMR</name>
<dbReference type="Pfam" id="PF17917">
    <property type="entry name" value="RT_RNaseH"/>
    <property type="match status" value="1"/>
</dbReference>
<feature type="region of interest" description="Disordered" evidence="7">
    <location>
        <begin position="210"/>
        <end position="229"/>
    </location>
</feature>
<accession>A0ABD0Q6M4</accession>
<feature type="region of interest" description="Disordered" evidence="7">
    <location>
        <begin position="74"/>
        <end position="100"/>
    </location>
</feature>
<evidence type="ECO:0000256" key="2">
    <source>
        <dbReference type="ARBA" id="ARBA00022695"/>
    </source>
</evidence>
<dbReference type="PANTHER" id="PTHR35617:SF3">
    <property type="entry name" value="CORE-BINDING (CB) DOMAIN-CONTAINING PROTEIN"/>
    <property type="match status" value="1"/>
</dbReference>
<dbReference type="InterPro" id="IPR041373">
    <property type="entry name" value="RT_RNaseH"/>
</dbReference>
<keyword evidence="5" id="KW-0378">Hydrolase</keyword>
<protein>
    <recommendedName>
        <fullName evidence="8">Reverse transcriptase RNase H-like domain-containing protein</fullName>
    </recommendedName>
</protein>
<feature type="region of interest" description="Disordered" evidence="7">
    <location>
        <begin position="246"/>
        <end position="278"/>
    </location>
</feature>
<keyword evidence="4" id="KW-0255">Endonuclease</keyword>
<evidence type="ECO:0000313" key="9">
    <source>
        <dbReference type="EMBL" id="KAL0181308.1"/>
    </source>
</evidence>
<keyword evidence="3" id="KW-0540">Nuclease</keyword>
<comment type="caution">
    <text evidence="9">The sequence shown here is derived from an EMBL/GenBank/DDBJ whole genome shotgun (WGS) entry which is preliminary data.</text>
</comment>
<dbReference type="EMBL" id="JAMKFB020000011">
    <property type="protein sequence ID" value="KAL0181308.1"/>
    <property type="molecule type" value="Genomic_DNA"/>
</dbReference>
<evidence type="ECO:0000259" key="8">
    <source>
        <dbReference type="Pfam" id="PF17917"/>
    </source>
</evidence>
<organism evidence="9 10">
    <name type="scientific">Cirrhinus mrigala</name>
    <name type="common">Mrigala</name>
    <dbReference type="NCBI Taxonomy" id="683832"/>
    <lineage>
        <taxon>Eukaryota</taxon>
        <taxon>Metazoa</taxon>
        <taxon>Chordata</taxon>
        <taxon>Craniata</taxon>
        <taxon>Vertebrata</taxon>
        <taxon>Euteleostomi</taxon>
        <taxon>Actinopterygii</taxon>
        <taxon>Neopterygii</taxon>
        <taxon>Teleostei</taxon>
        <taxon>Ostariophysi</taxon>
        <taxon>Cypriniformes</taxon>
        <taxon>Cyprinidae</taxon>
        <taxon>Labeoninae</taxon>
        <taxon>Labeonini</taxon>
        <taxon>Cirrhinus</taxon>
    </lineage>
</organism>
<dbReference type="PANTHER" id="PTHR35617">
    <property type="entry name" value="PHAGE_INTEGRASE DOMAIN-CONTAINING PROTEIN"/>
    <property type="match status" value="1"/>
</dbReference>
<dbReference type="GO" id="GO:0004519">
    <property type="term" value="F:endonuclease activity"/>
    <property type="evidence" value="ECO:0007669"/>
    <property type="project" value="UniProtKB-KW"/>
</dbReference>
<evidence type="ECO:0000256" key="5">
    <source>
        <dbReference type="ARBA" id="ARBA00022801"/>
    </source>
</evidence>
<dbReference type="AlphaFoldDB" id="A0ABD0Q6M4"/>
<evidence type="ECO:0000256" key="3">
    <source>
        <dbReference type="ARBA" id="ARBA00022722"/>
    </source>
</evidence>
<evidence type="ECO:0000313" key="10">
    <source>
        <dbReference type="Proteomes" id="UP001529510"/>
    </source>
</evidence>
<dbReference type="SUPFAM" id="SSF56672">
    <property type="entry name" value="DNA/RNA polymerases"/>
    <property type="match status" value="1"/>
</dbReference>
<feature type="region of interest" description="Disordered" evidence="7">
    <location>
        <begin position="1"/>
        <end position="42"/>
    </location>
</feature>
<keyword evidence="2" id="KW-0548">Nucleotidyltransferase</keyword>
<dbReference type="GO" id="GO:0016787">
    <property type="term" value="F:hydrolase activity"/>
    <property type="evidence" value="ECO:0007669"/>
    <property type="project" value="UniProtKB-KW"/>
</dbReference>
<sequence>MSKSQRANTPRRRVGLGRTDSTPHAGTCPQDSGPTETISEAPGAYGSCSSSYTAGAAPYETASTLAPWLNPEEGVAARHSPGHRPAAKPSPCGQTLRSSGQEHAVVHTDASITSWGATYDRQAVSGVWTGPQLHWHISCLELLAVRLALNRLKGLLRGKHVLVRTDNTATAAYISRQGGLCSRCMSQLARILLLWRSTQLVAGPVQVCVSPSEPPRTDTVQDQGGQGAGPFRGTLLAHRDLVPRANAPCDSPSLADSSEEGSTDSERGHPMAPASRPLETTCLVPGWDMEVLDDLPQGVVDTITSARAQSTRHSYALKWNLLVETPKDARSELLSPSTLKVYVAAITAHHDPIEGKSVGKHDLVIRLNPPWPPSVPSWDLSLVLTALRQAPFQPLQSVELKFLSMKTLLLLALASIKRIGDLHTFSFGPADSQVTLRPWPGYVAKVPTTPFRNQVVSLQVVPPEEADRALALLVPSEP</sequence>